<dbReference type="Gene3D" id="3.60.130.30">
    <property type="match status" value="1"/>
</dbReference>
<accession>A0ABR1IZG7</accession>
<feature type="compositionally biased region" description="Basic residues" evidence="1">
    <location>
        <begin position="118"/>
        <end position="131"/>
    </location>
</feature>
<sequence length="550" mass="60673">MPEQSCNLVRKTRSGNTFAIWDGVAAITAPQDFDLVKTVSLAQSLTPEPDRIQDLPPLEPSDAISITSSDSSPLSSPPSSRPATPDLLAIPSIADSTNAYYSSSPIPSLWLSGSQSGLKRKRKSRRSKKKALNVAPTSPTQHSGGGPKPKKSTARSHFSRGKQRADKQLGPTAYECRPSTAEKKTAASSPICTNFDTGNMLTSTSGYIGRACRINKDTLLSKREWSVDELCGANGLGFQLISVDQSTGPLPLINGNGIVFGCAVPPPKDNQWDSQATEAATAALERERDGYLPESNESCGKRGRKRKRKAGLSFKSEELDHRRGKYGAKADGISAGGGQTHPKRIHHSKKTTAALNRLRHERAFVRIAGHASAAFAHWSPKLFQYYSETIEKLKAHDPSLQFNFPNSIFTCATYNVGPQTISVEHLDYMNYIYGWCSVTSLGHFNYKKGGHLILWDLKVVIEFPPGWTMLIPSAYLRHSNTTIGPGETRYSFTQYTAGAIFQYVEDGFQMRSQMNEHLRNEAEARQRDRIQNDLNMYSTLDELKALYLDH</sequence>
<dbReference type="EMBL" id="JBANRG010000056">
    <property type="protein sequence ID" value="KAK7442947.1"/>
    <property type="molecule type" value="Genomic_DNA"/>
</dbReference>
<feature type="region of interest" description="Disordered" evidence="1">
    <location>
        <begin position="112"/>
        <end position="181"/>
    </location>
</feature>
<feature type="region of interest" description="Disordered" evidence="1">
    <location>
        <begin position="327"/>
        <end position="346"/>
    </location>
</feature>
<evidence type="ECO:0000256" key="1">
    <source>
        <dbReference type="SAM" id="MobiDB-lite"/>
    </source>
</evidence>
<comment type="caution">
    <text evidence="2">The sequence shown here is derived from an EMBL/GenBank/DDBJ whole genome shotgun (WGS) entry which is preliminary data.</text>
</comment>
<feature type="compositionally biased region" description="Basic residues" evidence="1">
    <location>
        <begin position="148"/>
        <end position="162"/>
    </location>
</feature>
<evidence type="ECO:0000313" key="2">
    <source>
        <dbReference type="EMBL" id="KAK7442947.1"/>
    </source>
</evidence>
<proteinExistence type="predicted"/>
<keyword evidence="3" id="KW-1185">Reference proteome</keyword>
<feature type="compositionally biased region" description="Low complexity" evidence="1">
    <location>
        <begin position="60"/>
        <end position="74"/>
    </location>
</feature>
<dbReference type="Proteomes" id="UP001498398">
    <property type="component" value="Unassembled WGS sequence"/>
</dbReference>
<gene>
    <name evidence="2" type="ORF">VKT23_015891</name>
</gene>
<protein>
    <submittedName>
        <fullName evidence="2">Uncharacterized protein</fullName>
    </submittedName>
</protein>
<organism evidence="2 3">
    <name type="scientific">Marasmiellus scandens</name>
    <dbReference type="NCBI Taxonomy" id="2682957"/>
    <lineage>
        <taxon>Eukaryota</taxon>
        <taxon>Fungi</taxon>
        <taxon>Dikarya</taxon>
        <taxon>Basidiomycota</taxon>
        <taxon>Agaricomycotina</taxon>
        <taxon>Agaricomycetes</taxon>
        <taxon>Agaricomycetidae</taxon>
        <taxon>Agaricales</taxon>
        <taxon>Marasmiineae</taxon>
        <taxon>Omphalotaceae</taxon>
        <taxon>Marasmiellus</taxon>
    </lineage>
</organism>
<reference evidence="2 3" key="1">
    <citation type="submission" date="2024-01" db="EMBL/GenBank/DDBJ databases">
        <title>A draft genome for the cacao thread blight pathogen Marasmiellus scandens.</title>
        <authorList>
            <person name="Baruah I.K."/>
            <person name="Leung J."/>
            <person name="Bukari Y."/>
            <person name="Amoako-Attah I."/>
            <person name="Meinhardt L.W."/>
            <person name="Bailey B.A."/>
            <person name="Cohen S.P."/>
        </authorList>
    </citation>
    <scope>NUCLEOTIDE SEQUENCE [LARGE SCALE GENOMIC DNA]</scope>
    <source>
        <strain evidence="2 3">GH-19</strain>
    </source>
</reference>
<feature type="region of interest" description="Disordered" evidence="1">
    <location>
        <begin position="287"/>
        <end position="314"/>
    </location>
</feature>
<evidence type="ECO:0000313" key="3">
    <source>
        <dbReference type="Proteomes" id="UP001498398"/>
    </source>
</evidence>
<feature type="region of interest" description="Disordered" evidence="1">
    <location>
        <begin position="47"/>
        <end position="87"/>
    </location>
</feature>
<feature type="compositionally biased region" description="Basic residues" evidence="1">
    <location>
        <begin position="301"/>
        <end position="310"/>
    </location>
</feature>
<name>A0ABR1IZG7_9AGAR</name>